<proteinExistence type="predicted"/>
<feature type="region of interest" description="Disordered" evidence="1">
    <location>
        <begin position="27"/>
        <end position="54"/>
    </location>
</feature>
<accession>A0A2S5VUM1</accession>
<protein>
    <recommendedName>
        <fullName evidence="4">Lipoprotein</fullName>
    </recommendedName>
</protein>
<feature type="compositionally biased region" description="Low complexity" evidence="1">
    <location>
        <begin position="31"/>
        <end position="49"/>
    </location>
</feature>
<comment type="caution">
    <text evidence="2">The sequence shown here is derived from an EMBL/GenBank/DDBJ whole genome shotgun (WGS) entry which is preliminary data.</text>
</comment>
<dbReference type="PROSITE" id="PS51257">
    <property type="entry name" value="PROKAR_LIPOPROTEIN"/>
    <property type="match status" value="1"/>
</dbReference>
<dbReference type="EMBL" id="PSXY01000008">
    <property type="protein sequence ID" value="PPF68532.1"/>
    <property type="molecule type" value="Genomic_DNA"/>
</dbReference>
<evidence type="ECO:0008006" key="4">
    <source>
        <dbReference type="Google" id="ProtNLM"/>
    </source>
</evidence>
<evidence type="ECO:0000256" key="1">
    <source>
        <dbReference type="SAM" id="MobiDB-lite"/>
    </source>
</evidence>
<reference evidence="2 3" key="1">
    <citation type="submission" date="2018-02" db="EMBL/GenBank/DDBJ databases">
        <title>Bacteriophage NCPPB3778 and a type I-E CRISPR drive the evolution of the US Biological Select Agent, Rathayibacter toxicus.</title>
        <authorList>
            <person name="Davis E.W.II."/>
            <person name="Tabima J.F."/>
            <person name="Weisberg A.J."/>
            <person name="Lopes L.D."/>
            <person name="Wiseman M.S."/>
            <person name="Wiseman M.S."/>
            <person name="Pupko T."/>
            <person name="Belcher M.S."/>
            <person name="Sechler A.J."/>
            <person name="Tancos M.A."/>
            <person name="Schroeder B.K."/>
            <person name="Murray T.D."/>
            <person name="Luster D.G."/>
            <person name="Schneider W.L."/>
            <person name="Rogers E."/>
            <person name="Andreote F.D."/>
            <person name="Grunwald N.J."/>
            <person name="Putnam M.L."/>
            <person name="Chang J.H."/>
        </authorList>
    </citation>
    <scope>NUCLEOTIDE SEQUENCE [LARGE SCALE GENOMIC DNA]</scope>
    <source>
        <strain evidence="2 3">AY1B3</strain>
    </source>
</reference>
<name>A0A2S5VUM1_9MICO</name>
<evidence type="ECO:0000313" key="3">
    <source>
        <dbReference type="Proteomes" id="UP000239241"/>
    </source>
</evidence>
<dbReference type="Proteomes" id="UP000239241">
    <property type="component" value="Unassembled WGS sequence"/>
</dbReference>
<sequence length="192" mass="20561">MMGPRRLVRVLTAGILAVSLVGCSDLSQPSTDDAAPTPTADVPAATATTPPAPISTWEPTELAAGEVYRLNDPTPVGTMTVTRTSEKDLVFHVEGIPELTTRAQLRVYAGEHDPFDGCLPERFDRVFPMGTFGDIASAGDVTRVTWDGAEIAPEVLSGEYVDAQITDFIDSNVFVEGGCVQPTIAFAHLRWN</sequence>
<evidence type="ECO:0000313" key="2">
    <source>
        <dbReference type="EMBL" id="PPF68532.1"/>
    </source>
</evidence>
<organism evidence="2 3">
    <name type="scientific">Clavibacter michiganensis</name>
    <dbReference type="NCBI Taxonomy" id="28447"/>
    <lineage>
        <taxon>Bacteria</taxon>
        <taxon>Bacillati</taxon>
        <taxon>Actinomycetota</taxon>
        <taxon>Actinomycetes</taxon>
        <taxon>Micrococcales</taxon>
        <taxon>Microbacteriaceae</taxon>
        <taxon>Clavibacter</taxon>
    </lineage>
</organism>
<gene>
    <name evidence="2" type="ORF">C5E16_06585</name>
</gene>
<dbReference type="AlphaFoldDB" id="A0A2S5VUM1"/>